<evidence type="ECO:0000313" key="2">
    <source>
        <dbReference type="EMBL" id="PQB04483.1"/>
    </source>
</evidence>
<name>A0A2S7KPI7_9FLAO</name>
<proteinExistence type="predicted"/>
<keyword evidence="1" id="KW-1133">Transmembrane helix</keyword>
<gene>
    <name evidence="2" type="ORF">BST85_05885</name>
</gene>
<evidence type="ECO:0008006" key="4">
    <source>
        <dbReference type="Google" id="ProtNLM"/>
    </source>
</evidence>
<reference evidence="2 3" key="1">
    <citation type="submission" date="2016-11" db="EMBL/GenBank/DDBJ databases">
        <title>Trade-off between light-utilization and light-protection in marine flavobacteria.</title>
        <authorList>
            <person name="Kumagai Y."/>
        </authorList>
    </citation>
    <scope>NUCLEOTIDE SEQUENCE [LARGE SCALE GENOMIC DNA]</scope>
    <source>
        <strain evidence="2 3">NBRC 107741</strain>
    </source>
</reference>
<dbReference type="AlphaFoldDB" id="A0A2S7KPI7"/>
<protein>
    <recommendedName>
        <fullName evidence="4">DUF4112 domain-containing protein</fullName>
    </recommendedName>
</protein>
<keyword evidence="1" id="KW-0472">Membrane</keyword>
<organism evidence="2 3">
    <name type="scientific">Aureitalea marina</name>
    <dbReference type="NCBI Taxonomy" id="930804"/>
    <lineage>
        <taxon>Bacteria</taxon>
        <taxon>Pseudomonadati</taxon>
        <taxon>Bacteroidota</taxon>
        <taxon>Flavobacteriia</taxon>
        <taxon>Flavobacteriales</taxon>
        <taxon>Flavobacteriaceae</taxon>
        <taxon>Aureitalea</taxon>
    </lineage>
</organism>
<feature type="transmembrane region" description="Helical" evidence="1">
    <location>
        <begin position="65"/>
        <end position="86"/>
    </location>
</feature>
<accession>A0A2S7KPI7</accession>
<keyword evidence="1" id="KW-0812">Transmembrane</keyword>
<dbReference type="OrthoDB" id="1144067at2"/>
<dbReference type="EMBL" id="MQUB01000001">
    <property type="protein sequence ID" value="PQB04483.1"/>
    <property type="molecule type" value="Genomic_DNA"/>
</dbReference>
<dbReference type="Proteomes" id="UP000239800">
    <property type="component" value="Unassembled WGS sequence"/>
</dbReference>
<dbReference type="RefSeq" id="WP_104812409.1">
    <property type="nucleotide sequence ID" value="NZ_MQUB01000001.1"/>
</dbReference>
<keyword evidence="3" id="KW-1185">Reference proteome</keyword>
<feature type="transmembrane region" description="Helical" evidence="1">
    <location>
        <begin position="12"/>
        <end position="37"/>
    </location>
</feature>
<evidence type="ECO:0000313" key="3">
    <source>
        <dbReference type="Proteomes" id="UP000239800"/>
    </source>
</evidence>
<evidence type="ECO:0000256" key="1">
    <source>
        <dbReference type="SAM" id="Phobius"/>
    </source>
</evidence>
<comment type="caution">
    <text evidence="2">The sequence shown here is derived from an EMBL/GenBank/DDBJ whole genome shotgun (WGS) entry which is preliminary data.</text>
</comment>
<sequence length="102" mass="11508">MQENKYRLLRNGLIMDAIGVATMFIPVGGMVIDLFWAPFAAKKMNDWYSGTSGKIASMVVFLEEILPGLDVIPTFTLMWLYTFVLAPKRNTSTETLEVEILD</sequence>